<reference evidence="4 5" key="1">
    <citation type="submission" date="2007-08" db="EMBL/GenBank/DDBJ databases">
        <title>Complete sequence of Roseiflexus castenholzii DSM 13941.</title>
        <authorList>
            <consortium name="US DOE Joint Genome Institute"/>
            <person name="Copeland A."/>
            <person name="Lucas S."/>
            <person name="Lapidus A."/>
            <person name="Barry K."/>
            <person name="Glavina del Rio T."/>
            <person name="Dalin E."/>
            <person name="Tice H."/>
            <person name="Pitluck S."/>
            <person name="Thompson L.S."/>
            <person name="Brettin T."/>
            <person name="Bruce D."/>
            <person name="Detter J.C."/>
            <person name="Han C."/>
            <person name="Tapia R."/>
            <person name="Schmutz J."/>
            <person name="Larimer F."/>
            <person name="Land M."/>
            <person name="Hauser L."/>
            <person name="Kyrpides N."/>
            <person name="Mikhailova N."/>
            <person name="Bryant D.A."/>
            <person name="Hanada S."/>
            <person name="Tsukatani Y."/>
            <person name="Richardson P."/>
        </authorList>
    </citation>
    <scope>NUCLEOTIDE SEQUENCE [LARGE SCALE GENOMIC DNA]</scope>
    <source>
        <strain evidence="5">DSM 13941 / HLO8</strain>
    </source>
</reference>
<dbReference type="PANTHER" id="PTHR11851:SF49">
    <property type="entry name" value="MITOCHONDRIAL-PROCESSING PEPTIDASE SUBUNIT ALPHA"/>
    <property type="match status" value="1"/>
</dbReference>
<dbReference type="Proteomes" id="UP000000263">
    <property type="component" value="Chromosome"/>
</dbReference>
<dbReference type="STRING" id="383372.Rcas_3546"/>
<dbReference type="AlphaFoldDB" id="A7NPU9"/>
<evidence type="ECO:0000259" key="3">
    <source>
        <dbReference type="Pfam" id="PF05193"/>
    </source>
</evidence>
<dbReference type="EMBL" id="CP000804">
    <property type="protein sequence ID" value="ABU59595.1"/>
    <property type="molecule type" value="Genomic_DNA"/>
</dbReference>
<dbReference type="InterPro" id="IPR007863">
    <property type="entry name" value="Peptidase_M16_C"/>
</dbReference>
<dbReference type="Pfam" id="PF00675">
    <property type="entry name" value="Peptidase_M16"/>
    <property type="match status" value="1"/>
</dbReference>
<dbReference type="InterPro" id="IPR011765">
    <property type="entry name" value="Pept_M16_N"/>
</dbReference>
<dbReference type="SUPFAM" id="SSF63411">
    <property type="entry name" value="LuxS/MPP-like metallohydrolase"/>
    <property type="match status" value="2"/>
</dbReference>
<dbReference type="OrthoDB" id="9762085at2"/>
<protein>
    <submittedName>
        <fullName evidence="4">Peptidase M16 domain protein</fullName>
    </submittedName>
</protein>
<keyword evidence="5" id="KW-1185">Reference proteome</keyword>
<evidence type="ECO:0000256" key="1">
    <source>
        <dbReference type="ARBA" id="ARBA00007261"/>
    </source>
</evidence>
<accession>A7NPU9</accession>
<feature type="domain" description="Peptidase M16 C-terminal" evidence="3">
    <location>
        <begin position="180"/>
        <end position="353"/>
    </location>
</feature>
<dbReference type="GO" id="GO:0046872">
    <property type="term" value="F:metal ion binding"/>
    <property type="evidence" value="ECO:0007669"/>
    <property type="project" value="InterPro"/>
</dbReference>
<gene>
    <name evidence="4" type="ordered locus">Rcas_3546</name>
</gene>
<dbReference type="Gene3D" id="3.30.830.10">
    <property type="entry name" value="Metalloenzyme, LuxS/M16 peptidase-like"/>
    <property type="match status" value="2"/>
</dbReference>
<dbReference type="InterPro" id="IPR011249">
    <property type="entry name" value="Metalloenz_LuxS/M16"/>
</dbReference>
<proteinExistence type="inferred from homology"/>
<dbReference type="HOGENOM" id="CLU_009902_6_0_0"/>
<organism evidence="4 5">
    <name type="scientific">Roseiflexus castenholzii (strain DSM 13941 / HLO8)</name>
    <dbReference type="NCBI Taxonomy" id="383372"/>
    <lineage>
        <taxon>Bacteria</taxon>
        <taxon>Bacillati</taxon>
        <taxon>Chloroflexota</taxon>
        <taxon>Chloroflexia</taxon>
        <taxon>Chloroflexales</taxon>
        <taxon>Roseiflexineae</taxon>
        <taxon>Roseiflexaceae</taxon>
        <taxon>Roseiflexus</taxon>
    </lineage>
</organism>
<comment type="similarity">
    <text evidence="1">Belongs to the peptidase M16 family.</text>
</comment>
<dbReference type="PANTHER" id="PTHR11851">
    <property type="entry name" value="METALLOPROTEASE"/>
    <property type="match status" value="1"/>
</dbReference>
<dbReference type="RefSeq" id="WP_012122018.1">
    <property type="nucleotide sequence ID" value="NC_009767.1"/>
</dbReference>
<dbReference type="eggNOG" id="COG0612">
    <property type="taxonomic scope" value="Bacteria"/>
</dbReference>
<evidence type="ECO:0000313" key="4">
    <source>
        <dbReference type="EMBL" id="ABU59595.1"/>
    </source>
</evidence>
<evidence type="ECO:0000313" key="5">
    <source>
        <dbReference type="Proteomes" id="UP000000263"/>
    </source>
</evidence>
<dbReference type="InterPro" id="IPR050361">
    <property type="entry name" value="MPP/UQCRC_Complex"/>
</dbReference>
<dbReference type="KEGG" id="rca:Rcas_3546"/>
<dbReference type="Pfam" id="PF05193">
    <property type="entry name" value="Peptidase_M16_C"/>
    <property type="match status" value="1"/>
</dbReference>
<evidence type="ECO:0000259" key="2">
    <source>
        <dbReference type="Pfam" id="PF00675"/>
    </source>
</evidence>
<sequence length="436" mass="47315">MNQFPANRASTIATAIRYTLPNGMVALVQRNPTAPTVSVYGEVRVGAVHEPAAQNGVAAFTGAALIRGTQRRSFQEIVATTEAVGASVNAGGGLHATHFGGRSLSEDLALILDLLADMLRTPSFPDEEVERLRGQFLMMLREYEQDTSVRASRALRSLMFPPAHPYSRLSSGTTETISALTRDDLVRFHTRYHPAVTTIAVVGDIEPADVIDLIERFFGDWQAPGNPPHMTLPDLQPLPDQRRVHVALEGKSQTDVIWAVHGLDRCSPDYYAASVANMILGRIGIGGRLGERVREEQGLAYSCGSSLDADLGAGPWAAMAGVNPTHVERAIAAIIAEIKQFAAEGPTEQELADVHDFMTGSLAISLETNDSIAGTLLGIERYHLGLDYVERYPSIIRRIDREQVMDVARRYLATDNYVVVTAGPAVGEEHNEHSNG</sequence>
<feature type="domain" description="Peptidase M16 N-terminal" evidence="2">
    <location>
        <begin position="27"/>
        <end position="156"/>
    </location>
</feature>
<name>A7NPU9_ROSCS</name>